<dbReference type="RefSeq" id="WP_344939990.1">
    <property type="nucleotide sequence ID" value="NZ_BAAAZG010000001.1"/>
</dbReference>
<accession>A0ABP7V1A6</accession>
<evidence type="ECO:0000256" key="2">
    <source>
        <dbReference type="ARBA" id="ARBA00022630"/>
    </source>
</evidence>
<gene>
    <name evidence="7" type="ORF">GCM10022214_05440</name>
</gene>
<dbReference type="Gene3D" id="3.30.390.30">
    <property type="match status" value="1"/>
</dbReference>
<organism evidence="7 8">
    <name type="scientific">Actinomadura miaoliensis</name>
    <dbReference type="NCBI Taxonomy" id="430685"/>
    <lineage>
        <taxon>Bacteria</taxon>
        <taxon>Bacillati</taxon>
        <taxon>Actinomycetota</taxon>
        <taxon>Actinomycetes</taxon>
        <taxon>Streptosporangiales</taxon>
        <taxon>Thermomonosporaceae</taxon>
        <taxon>Actinomadura</taxon>
    </lineage>
</organism>
<dbReference type="Gene3D" id="3.50.50.60">
    <property type="entry name" value="FAD/NAD(P)-binding domain"/>
    <property type="match status" value="2"/>
</dbReference>
<keyword evidence="4" id="KW-0560">Oxidoreductase</keyword>
<evidence type="ECO:0000313" key="7">
    <source>
        <dbReference type="EMBL" id="GAA4056655.1"/>
    </source>
</evidence>
<comment type="caution">
    <text evidence="7">The sequence shown here is derived from an EMBL/GenBank/DDBJ whole genome shotgun (WGS) entry which is preliminary data.</text>
</comment>
<dbReference type="PANTHER" id="PTHR43557:SF2">
    <property type="entry name" value="RIESKE DOMAIN-CONTAINING PROTEIN-RELATED"/>
    <property type="match status" value="1"/>
</dbReference>
<feature type="domain" description="FAD/NAD(P)-binding" evidence="5">
    <location>
        <begin position="6"/>
        <end position="301"/>
    </location>
</feature>
<dbReference type="InterPro" id="IPR016156">
    <property type="entry name" value="FAD/NAD-linked_Rdtase_dimer_sf"/>
</dbReference>
<dbReference type="InterPro" id="IPR028202">
    <property type="entry name" value="Reductase_C"/>
</dbReference>
<comment type="cofactor">
    <cofactor evidence="1">
        <name>FAD</name>
        <dbReference type="ChEBI" id="CHEBI:57692"/>
    </cofactor>
</comment>
<dbReference type="PRINTS" id="PR00368">
    <property type="entry name" value="FADPNR"/>
</dbReference>
<dbReference type="EMBL" id="BAAAZG010000001">
    <property type="protein sequence ID" value="GAA4056655.1"/>
    <property type="molecule type" value="Genomic_DNA"/>
</dbReference>
<feature type="domain" description="Reductase C-terminal" evidence="6">
    <location>
        <begin position="329"/>
        <end position="393"/>
    </location>
</feature>
<keyword evidence="2" id="KW-0285">Flavoprotein</keyword>
<evidence type="ECO:0000259" key="5">
    <source>
        <dbReference type="Pfam" id="PF07992"/>
    </source>
</evidence>
<keyword evidence="8" id="KW-1185">Reference proteome</keyword>
<dbReference type="PANTHER" id="PTHR43557">
    <property type="entry name" value="APOPTOSIS-INDUCING FACTOR 1"/>
    <property type="match status" value="1"/>
</dbReference>
<keyword evidence="3" id="KW-0274">FAD</keyword>
<dbReference type="InterPro" id="IPR050446">
    <property type="entry name" value="FAD-oxidoreductase/Apoptosis"/>
</dbReference>
<dbReference type="PRINTS" id="PR00469">
    <property type="entry name" value="PNDRDTASEII"/>
</dbReference>
<evidence type="ECO:0000259" key="6">
    <source>
        <dbReference type="Pfam" id="PF14759"/>
    </source>
</evidence>
<protein>
    <submittedName>
        <fullName evidence="7">FAD-dependent oxidoreductase</fullName>
    </submittedName>
</protein>
<name>A0ABP7V1A6_9ACTN</name>
<evidence type="ECO:0000256" key="4">
    <source>
        <dbReference type="ARBA" id="ARBA00023002"/>
    </source>
</evidence>
<evidence type="ECO:0000313" key="8">
    <source>
        <dbReference type="Proteomes" id="UP001500683"/>
    </source>
</evidence>
<dbReference type="Pfam" id="PF07992">
    <property type="entry name" value="Pyr_redox_2"/>
    <property type="match status" value="1"/>
</dbReference>
<dbReference type="Pfam" id="PF14759">
    <property type="entry name" value="Reductase_C"/>
    <property type="match status" value="1"/>
</dbReference>
<dbReference type="SUPFAM" id="SSF51905">
    <property type="entry name" value="FAD/NAD(P)-binding domain"/>
    <property type="match status" value="1"/>
</dbReference>
<dbReference type="InterPro" id="IPR036188">
    <property type="entry name" value="FAD/NAD-bd_sf"/>
</dbReference>
<reference evidence="8" key="1">
    <citation type="journal article" date="2019" name="Int. J. Syst. Evol. Microbiol.">
        <title>The Global Catalogue of Microorganisms (GCM) 10K type strain sequencing project: providing services to taxonomists for standard genome sequencing and annotation.</title>
        <authorList>
            <consortium name="The Broad Institute Genomics Platform"/>
            <consortium name="The Broad Institute Genome Sequencing Center for Infectious Disease"/>
            <person name="Wu L."/>
            <person name="Ma J."/>
        </authorList>
    </citation>
    <scope>NUCLEOTIDE SEQUENCE [LARGE SCALE GENOMIC DNA]</scope>
    <source>
        <strain evidence="8">JCM 16702</strain>
    </source>
</reference>
<evidence type="ECO:0000256" key="1">
    <source>
        <dbReference type="ARBA" id="ARBA00001974"/>
    </source>
</evidence>
<sequence length="396" mass="41667">MGTIERVVVAGASLAGLRAVKTLREEGYSGEISLVGAEPHLPYNRPPLSKSVLTGDDDVALPGGDDLDVRWLGGRRAVRLDTRARTVGLDDGTELPYDGLVIATGARPRRLPDEQMSLRGVHVLRTIDDAKALREALAEGAERVVVIGGGFIGGEVASTLRSQGRQVTVVDAGRVPMAGAIGRQAGRWLAGHHARHGVELVSGVRVVALTGEGGRVRAVRLSDGRAVPADLVVVGMGVVPNTEWLDGSGVRVDDGVVTGAELFAEGVSGVVAAGDVARWPHGLFDGELVRVEHWANANEQGAVAARNLLRGVGEAERFEAVPTLGTRVHGTRVQWAGFPRLANESGLVSGDIDEGKFALAFTREGVLVGAVAVDLPKEMIRLRKAIAARERLSVTI</sequence>
<proteinExistence type="predicted"/>
<dbReference type="SUPFAM" id="SSF55424">
    <property type="entry name" value="FAD/NAD-linked reductases, dimerisation (C-terminal) domain"/>
    <property type="match status" value="1"/>
</dbReference>
<evidence type="ECO:0000256" key="3">
    <source>
        <dbReference type="ARBA" id="ARBA00022827"/>
    </source>
</evidence>
<dbReference type="Proteomes" id="UP001500683">
    <property type="component" value="Unassembled WGS sequence"/>
</dbReference>
<dbReference type="InterPro" id="IPR023753">
    <property type="entry name" value="FAD/NAD-binding_dom"/>
</dbReference>